<keyword evidence="2" id="KW-1133">Transmembrane helix</keyword>
<dbReference type="PANTHER" id="PTHR11206">
    <property type="entry name" value="MULTIDRUG RESISTANCE PROTEIN"/>
    <property type="match status" value="1"/>
</dbReference>
<evidence type="ECO:0000313" key="3">
    <source>
        <dbReference type="EMBL" id="CAL1415077.1"/>
    </source>
</evidence>
<feature type="transmembrane region" description="Helical" evidence="2">
    <location>
        <begin position="137"/>
        <end position="158"/>
    </location>
</feature>
<proteinExistence type="inferred from homology"/>
<dbReference type="GO" id="GO:0016020">
    <property type="term" value="C:membrane"/>
    <property type="evidence" value="ECO:0007669"/>
    <property type="project" value="InterPro"/>
</dbReference>
<evidence type="ECO:0000313" key="4">
    <source>
        <dbReference type="Proteomes" id="UP001497516"/>
    </source>
</evidence>
<feature type="transmembrane region" description="Helical" evidence="2">
    <location>
        <begin position="66"/>
        <end position="89"/>
    </location>
</feature>
<keyword evidence="2" id="KW-0812">Transmembrane</keyword>
<feature type="transmembrane region" description="Helical" evidence="2">
    <location>
        <begin position="110"/>
        <end position="131"/>
    </location>
</feature>
<gene>
    <name evidence="3" type="ORF">LTRI10_LOCUS54201</name>
</gene>
<dbReference type="AlphaFoldDB" id="A0AAV2GXF4"/>
<dbReference type="EMBL" id="OZ034822">
    <property type="protein sequence ID" value="CAL1415077.1"/>
    <property type="molecule type" value="Genomic_DNA"/>
</dbReference>
<dbReference type="Pfam" id="PF01554">
    <property type="entry name" value="MatE"/>
    <property type="match status" value="1"/>
</dbReference>
<name>A0AAV2GXF4_9ROSI</name>
<protein>
    <submittedName>
        <fullName evidence="3">Uncharacterized protein</fullName>
    </submittedName>
</protein>
<sequence>MLSLEVWSFEMMVLLAGLLPDPKLQTSVLSISFNICAMIYMLPLGIGAAVSTRVSNELGNGRPRAARLAVCVAFAMVSVEAISVGMVLVGGRNVWGHLYSKENRVKLGAFVNLGAYYLLGVPCSIVLAFVYHKGGKGLWIGLTVAVFSQAMLMGILTVRTNWEKEAKKANDRVYKNIVQDDEHPVVIEEP</sequence>
<keyword evidence="4" id="KW-1185">Reference proteome</keyword>
<dbReference type="Proteomes" id="UP001497516">
    <property type="component" value="Chromosome 9"/>
</dbReference>
<dbReference type="GO" id="GO:0042910">
    <property type="term" value="F:xenobiotic transmembrane transporter activity"/>
    <property type="evidence" value="ECO:0007669"/>
    <property type="project" value="InterPro"/>
</dbReference>
<accession>A0AAV2GXF4</accession>
<dbReference type="InterPro" id="IPR002528">
    <property type="entry name" value="MATE_fam"/>
</dbReference>
<dbReference type="GO" id="GO:0015297">
    <property type="term" value="F:antiporter activity"/>
    <property type="evidence" value="ECO:0007669"/>
    <property type="project" value="InterPro"/>
</dbReference>
<evidence type="ECO:0000256" key="1">
    <source>
        <dbReference type="ARBA" id="ARBA00010199"/>
    </source>
</evidence>
<organism evidence="3 4">
    <name type="scientific">Linum trigynum</name>
    <dbReference type="NCBI Taxonomy" id="586398"/>
    <lineage>
        <taxon>Eukaryota</taxon>
        <taxon>Viridiplantae</taxon>
        <taxon>Streptophyta</taxon>
        <taxon>Embryophyta</taxon>
        <taxon>Tracheophyta</taxon>
        <taxon>Spermatophyta</taxon>
        <taxon>Magnoliopsida</taxon>
        <taxon>eudicotyledons</taxon>
        <taxon>Gunneridae</taxon>
        <taxon>Pentapetalae</taxon>
        <taxon>rosids</taxon>
        <taxon>fabids</taxon>
        <taxon>Malpighiales</taxon>
        <taxon>Linaceae</taxon>
        <taxon>Linum</taxon>
    </lineage>
</organism>
<comment type="similarity">
    <text evidence="1">Belongs to the multi antimicrobial extrusion (MATE) (TC 2.A.66.1) family.</text>
</comment>
<evidence type="ECO:0000256" key="2">
    <source>
        <dbReference type="SAM" id="Phobius"/>
    </source>
</evidence>
<feature type="transmembrane region" description="Helical" evidence="2">
    <location>
        <begin position="28"/>
        <end position="46"/>
    </location>
</feature>
<reference evidence="3 4" key="1">
    <citation type="submission" date="2024-04" db="EMBL/GenBank/DDBJ databases">
        <authorList>
            <person name="Fracassetti M."/>
        </authorList>
    </citation>
    <scope>NUCLEOTIDE SEQUENCE [LARGE SCALE GENOMIC DNA]</scope>
</reference>
<keyword evidence="2" id="KW-0472">Membrane</keyword>